<gene>
    <name evidence="2" type="ORF">KTN4_203</name>
</gene>
<evidence type="ECO:0000256" key="1">
    <source>
        <dbReference type="SAM" id="Coils"/>
    </source>
</evidence>
<protein>
    <submittedName>
        <fullName evidence="2">Putative SbcC protein</fullName>
    </submittedName>
</protein>
<organism evidence="2 3">
    <name type="scientific">Pseudomonas phage KTN4</name>
    <dbReference type="NCBI Taxonomy" id="1862701"/>
    <lineage>
        <taxon>Viruses</taxon>
        <taxon>Duplodnaviria</taxon>
        <taxon>Heunggongvirae</taxon>
        <taxon>Uroviricota</taxon>
        <taxon>Caudoviricetes</taxon>
        <taxon>Chimalliviridae</taxon>
        <taxon>Phikzvirus</taxon>
        <taxon>Phikzvirus phiKZ</taxon>
    </lineage>
</organism>
<feature type="coiled-coil region" evidence="1">
    <location>
        <begin position="270"/>
        <end position="297"/>
    </location>
</feature>
<proteinExistence type="predicted"/>
<dbReference type="EMBL" id="KU521356">
    <property type="protein sequence ID" value="ANM44961.1"/>
    <property type="molecule type" value="Genomic_DNA"/>
</dbReference>
<reference evidence="2 3" key="1">
    <citation type="journal article" date="2016" name="Sci. Rep.">
        <title>A proposed integrated approach for the preclinical evaluation of phage therapy in Pseudomonas infections.</title>
        <authorList>
            <person name="Danis-Wlodarczyk K."/>
            <person name="Vandenheuvel D."/>
            <person name="Jang H.B."/>
            <person name="Briers Y."/>
            <person name="Olszak T."/>
            <person name="Arabski M."/>
            <person name="Wasik S."/>
            <person name="Drabik M."/>
            <person name="Higgins G."/>
            <person name="Tyrrell J."/>
            <person name="Harvey B.J."/>
            <person name="Noben J.P."/>
            <person name="Lavigne R."/>
            <person name="Drulis-Kawa Z."/>
        </authorList>
    </citation>
    <scope>NUCLEOTIDE SEQUENCE [LARGE SCALE GENOMIC DNA]</scope>
</reference>
<accession>A0A192Y7J2</accession>
<sequence>MQIKLLKLIGYTRLMANNTHYFEWTPSKQMMVILGSNGSGKSSIISELTPVVSSSSNFKQGGEKHFHCHANGKDYKLISKYNRGTGHHSFLCNDEELNSGHTFKEQEELVMAHFGLNRELHEMLTGKMRFTKLKPNERKAWLTRMSVVNLDYAFNVYNKVRKELSNQQGTVKTINKRLVTEHHGVLNDSEMTQLKEVKQRLVSRIDLLYKTRDKKGVLHFRDETTARKELDSILDEARSLLMSFPMLPIQVKVDGYESFLELNNKKIEEYKSIQAVIARLVEELEELKSSNPNTAERMSPEEIQELKDRHEHHTRITEEAISKYKKYTGRFPLVDISVNGDPSGKLTDLSDRWIKLLTTFPNNENGYLSKETAIKNAERLKELKSKYSTMEGMYLQINQRLNSFKECASITCPSCTHSFKPGVSEQDITIAEERKAKLDEAMDSCSNEIKVLEQYMTDFNEYVSYVHGYVQLTKEYNEFDTLWNYVAEHVVMYRTPAKYINDALDWRDAMQQLIVSKQAHAEATLLAQRLRVIAEMDQDALGFIKARTTALETEINNKTHVAADLQRKASHFNKAGNAIREWEDKYHSFIERWDQFIKKIVDTADNFVDKAYQAEIDAVNLELSSVHSRLSEMERHEERIKVLESEVNHAQQMATDLAILEKALSPKSGILGRYLLGFLQGVVKLVNAYINEIWTYRLEVLPSNVDKDGMDYKFPMHIAGGDVQPPDIEYGSDSQLEIVDFAFRMAILKFLHLDDMPLFLDEFSRTFDEQHRANAIPFINRLIENGIVNQVFFISHFESTHGAFNQAEFIVLDPANISTPEVFNKNLVLK</sequence>
<evidence type="ECO:0000313" key="2">
    <source>
        <dbReference type="EMBL" id="ANM44961.1"/>
    </source>
</evidence>
<dbReference type="PANTHER" id="PTHR32114:SF2">
    <property type="entry name" value="ABC TRANSPORTER ABCH.3"/>
    <property type="match status" value="1"/>
</dbReference>
<dbReference type="Proteomes" id="UP000224336">
    <property type="component" value="Segment"/>
</dbReference>
<keyword evidence="1" id="KW-0175">Coiled coil</keyword>
<dbReference type="SUPFAM" id="SSF52540">
    <property type="entry name" value="P-loop containing nucleoside triphosphate hydrolases"/>
    <property type="match status" value="1"/>
</dbReference>
<evidence type="ECO:0000313" key="3">
    <source>
        <dbReference type="Proteomes" id="UP000224336"/>
    </source>
</evidence>
<feature type="coiled-coil region" evidence="1">
    <location>
        <begin position="626"/>
        <end position="653"/>
    </location>
</feature>
<name>A0A192Y7J2_9CAUD</name>
<dbReference type="InterPro" id="IPR027417">
    <property type="entry name" value="P-loop_NTPase"/>
</dbReference>
<dbReference type="Gene3D" id="3.40.50.300">
    <property type="entry name" value="P-loop containing nucleotide triphosphate hydrolases"/>
    <property type="match status" value="2"/>
</dbReference>
<dbReference type="PANTHER" id="PTHR32114">
    <property type="entry name" value="ABC TRANSPORTER ABCH.3"/>
    <property type="match status" value="1"/>
</dbReference>